<feature type="compositionally biased region" description="Basic and acidic residues" evidence="2">
    <location>
        <begin position="404"/>
        <end position="414"/>
    </location>
</feature>
<evidence type="ECO:0000313" key="4">
    <source>
        <dbReference type="EMBL" id="ARU59442.1"/>
    </source>
</evidence>
<organism evidence="4 5">
    <name type="scientific">Oleiphilus messinensis</name>
    <dbReference type="NCBI Taxonomy" id="141451"/>
    <lineage>
        <taxon>Bacteria</taxon>
        <taxon>Pseudomonadati</taxon>
        <taxon>Pseudomonadota</taxon>
        <taxon>Gammaproteobacteria</taxon>
        <taxon>Oceanospirillales</taxon>
        <taxon>Oleiphilaceae</taxon>
        <taxon>Oleiphilus</taxon>
    </lineage>
</organism>
<dbReference type="OrthoDB" id="182173at2"/>
<dbReference type="InterPro" id="IPR001543">
    <property type="entry name" value="FliN-like_C"/>
</dbReference>
<proteinExistence type="inferred from homology"/>
<dbReference type="GO" id="GO:0050918">
    <property type="term" value="P:positive chemotaxis"/>
    <property type="evidence" value="ECO:0007669"/>
    <property type="project" value="TreeGrafter"/>
</dbReference>
<dbReference type="GO" id="GO:0003774">
    <property type="term" value="F:cytoskeletal motor activity"/>
    <property type="evidence" value="ECO:0007669"/>
    <property type="project" value="InterPro"/>
</dbReference>
<dbReference type="GO" id="GO:0009425">
    <property type="term" value="C:bacterial-type flagellum basal body"/>
    <property type="evidence" value="ECO:0007669"/>
    <property type="project" value="InterPro"/>
</dbReference>
<dbReference type="Proteomes" id="UP000196027">
    <property type="component" value="Chromosome"/>
</dbReference>
<feature type="domain" description="Flagellar motor switch protein FliN-like C-terminal" evidence="3">
    <location>
        <begin position="435"/>
        <end position="504"/>
    </location>
</feature>
<dbReference type="RefSeq" id="WP_087464115.1">
    <property type="nucleotide sequence ID" value="NZ_CP021425.1"/>
</dbReference>
<dbReference type="EMBL" id="CP021425">
    <property type="protein sequence ID" value="ARU59442.1"/>
    <property type="molecule type" value="Genomic_DNA"/>
</dbReference>
<reference evidence="4 5" key="1">
    <citation type="submission" date="2017-05" db="EMBL/GenBank/DDBJ databases">
        <title>Genomic insights into alkan degradation activity of Oleiphilus messinensis.</title>
        <authorList>
            <person name="Kozyavkin S.A."/>
            <person name="Slesarev A.I."/>
            <person name="Golyshin P.N."/>
            <person name="Korzhenkov A."/>
            <person name="Golyshina O.N."/>
            <person name="Toshchakov S.V."/>
        </authorList>
    </citation>
    <scope>NUCLEOTIDE SEQUENCE [LARGE SCALE GENOMIC DNA]</scope>
    <source>
        <strain evidence="4 5">ME102</strain>
    </source>
</reference>
<sequence>MANKQIPADRIDPEVKRSYRAAQFVEVRPSPARTGDTEWLKPVSTILKSISAETALTARNIHKTARFATSKTGCNDQVDQTEHQEWLFVAQPDPLDTKDHGWIKLESADFHCYVSIDHFSWEQVCPRMSWWEYQEDAWPLAWSLEYETWLTAFEQLTHTAWRATRVVQPQNELKDSQILYLAWRCSNEPDKANHRQAEYEQIQASKTAAEIDGHAGHSSEGIEHMAELEDAFRIKDPVPLTNGKTTPPENTTELESASLTPHKSSKAKIATGCIALPIQNGCENFIQKIDWSITAYNNDIALRFRNTTFNCPFSMQPVEDFSAEELEAFQPGDIMLLGNLSACANSMTLVTPLPDLKWHAQYRNSKLTIMKSKTVQSGRSRIQSFRVKGVSRFGKQNHKLHGKPQGDQHGKKQDGNTMNTETTERQSKETSNNILKQMPVNLSFQLGELTLTLEQLQDIQPGYVFELAERLDQTRAIVVANGKAIGEGELIAVGETLGIRLTEFNGHGIK</sequence>
<dbReference type="AlphaFoldDB" id="A0A1Y0IFZ3"/>
<accession>A0A1Y0IFZ3</accession>
<evidence type="ECO:0000259" key="3">
    <source>
        <dbReference type="Pfam" id="PF01052"/>
    </source>
</evidence>
<comment type="similarity">
    <text evidence="1">Belongs to the FliN/MopA/SpaO family.</text>
</comment>
<protein>
    <submittedName>
        <fullName evidence="4">Type III secretory pathway protein</fullName>
    </submittedName>
</protein>
<feature type="region of interest" description="Disordered" evidence="2">
    <location>
        <begin position="396"/>
        <end position="431"/>
    </location>
</feature>
<feature type="compositionally biased region" description="Polar residues" evidence="2">
    <location>
        <begin position="242"/>
        <end position="261"/>
    </location>
</feature>
<dbReference type="Pfam" id="PF01052">
    <property type="entry name" value="FliMN_C"/>
    <property type="match status" value="1"/>
</dbReference>
<evidence type="ECO:0000256" key="2">
    <source>
        <dbReference type="SAM" id="MobiDB-lite"/>
    </source>
</evidence>
<name>A0A1Y0IFZ3_9GAMM</name>
<feature type="region of interest" description="Disordered" evidence="2">
    <location>
        <begin position="238"/>
        <end position="261"/>
    </location>
</feature>
<dbReference type="PANTHER" id="PTHR30034">
    <property type="entry name" value="FLAGELLAR MOTOR SWITCH PROTEIN FLIM"/>
    <property type="match status" value="1"/>
</dbReference>
<evidence type="ECO:0000313" key="5">
    <source>
        <dbReference type="Proteomes" id="UP000196027"/>
    </source>
</evidence>
<evidence type="ECO:0000256" key="1">
    <source>
        <dbReference type="ARBA" id="ARBA00009226"/>
    </source>
</evidence>
<dbReference type="SUPFAM" id="SSF101801">
    <property type="entry name" value="Surface presentation of antigens (SPOA)"/>
    <property type="match status" value="1"/>
</dbReference>
<dbReference type="GO" id="GO:0071978">
    <property type="term" value="P:bacterial-type flagellum-dependent swarming motility"/>
    <property type="evidence" value="ECO:0007669"/>
    <property type="project" value="TreeGrafter"/>
</dbReference>
<gene>
    <name evidence="4" type="ORF">OLMES_5462</name>
</gene>
<dbReference type="KEGG" id="ome:OLMES_5462"/>
<dbReference type="PRINTS" id="PR00956">
    <property type="entry name" value="FLGMOTORFLIN"/>
</dbReference>
<dbReference type="InterPro" id="IPR036429">
    <property type="entry name" value="SpoA-like_sf"/>
</dbReference>
<dbReference type="Gene3D" id="2.30.330.10">
    <property type="entry name" value="SpoA-like"/>
    <property type="match status" value="1"/>
</dbReference>
<keyword evidence="5" id="KW-1185">Reference proteome</keyword>
<dbReference type="PANTHER" id="PTHR30034:SF6">
    <property type="entry name" value="YOP PROTEINS TRANSLOCATION PROTEIN Q"/>
    <property type="match status" value="1"/>
</dbReference>
<dbReference type="InterPro" id="IPR001172">
    <property type="entry name" value="FliN_T3SS_HrcQb"/>
</dbReference>